<dbReference type="InterPro" id="IPR007110">
    <property type="entry name" value="Ig-like_dom"/>
</dbReference>
<evidence type="ECO:0000256" key="1">
    <source>
        <dbReference type="SAM" id="MobiDB-lite"/>
    </source>
</evidence>
<organism evidence="4 5">
    <name type="scientific">Chionoecetes opilio</name>
    <name type="common">Atlantic snow crab</name>
    <name type="synonym">Cancer opilio</name>
    <dbReference type="NCBI Taxonomy" id="41210"/>
    <lineage>
        <taxon>Eukaryota</taxon>
        <taxon>Metazoa</taxon>
        <taxon>Ecdysozoa</taxon>
        <taxon>Arthropoda</taxon>
        <taxon>Crustacea</taxon>
        <taxon>Multicrustacea</taxon>
        <taxon>Malacostraca</taxon>
        <taxon>Eumalacostraca</taxon>
        <taxon>Eucarida</taxon>
        <taxon>Decapoda</taxon>
        <taxon>Pleocyemata</taxon>
        <taxon>Brachyura</taxon>
        <taxon>Eubrachyura</taxon>
        <taxon>Majoidea</taxon>
        <taxon>Majidae</taxon>
        <taxon>Chionoecetes</taxon>
    </lineage>
</organism>
<reference evidence="4" key="1">
    <citation type="submission" date="2020-07" db="EMBL/GenBank/DDBJ databases">
        <title>The High-quality genome of the commercially important snow crab, Chionoecetes opilio.</title>
        <authorList>
            <person name="Jeong J.-H."/>
            <person name="Ryu S."/>
        </authorList>
    </citation>
    <scope>NUCLEOTIDE SEQUENCE</scope>
    <source>
        <strain evidence="4">MADBK_172401_WGS</strain>
        <tissue evidence="4">Digestive gland</tissue>
    </source>
</reference>
<evidence type="ECO:0000259" key="3">
    <source>
        <dbReference type="PROSITE" id="PS50835"/>
    </source>
</evidence>
<keyword evidence="5" id="KW-1185">Reference proteome</keyword>
<dbReference type="SUPFAM" id="SSF48726">
    <property type="entry name" value="Immunoglobulin"/>
    <property type="match status" value="1"/>
</dbReference>
<name>A0A8J5D0V6_CHIOP</name>
<evidence type="ECO:0000313" key="4">
    <source>
        <dbReference type="EMBL" id="KAG0727696.1"/>
    </source>
</evidence>
<gene>
    <name evidence="4" type="ORF">GWK47_034104</name>
</gene>
<protein>
    <recommendedName>
        <fullName evidence="3">Ig-like domain-containing protein</fullName>
    </recommendedName>
</protein>
<keyword evidence="2" id="KW-0732">Signal</keyword>
<dbReference type="InterPro" id="IPR036179">
    <property type="entry name" value="Ig-like_dom_sf"/>
</dbReference>
<feature type="region of interest" description="Disordered" evidence="1">
    <location>
        <begin position="121"/>
        <end position="146"/>
    </location>
</feature>
<sequence>MWSTSSLALSVALSVAVTAALPPPRPATPALHPIIANGSSVAVPYMCEAFLFCSVAEPTCQVQWRDPSNAPLPAWSPTASRYHLGSGKHLPHDYLVFHDFLQEHDGLYTCVARPGPPQWLPELGCDRRPPPPRARQTRPPPLHYTTNGSSVAVPYMGRGVLFCSVAGGDHMQRGHGSGMTDAVRGDHSNAPPAPPGAPRHLHYNWENKKSANTCPQTTCIPRLPPGTGGLLTWALCGRGQEGRASVTATFNDIRAIP</sequence>
<feature type="chain" id="PRO_5035159686" description="Ig-like domain-containing protein" evidence="2">
    <location>
        <begin position="21"/>
        <end position="257"/>
    </location>
</feature>
<comment type="caution">
    <text evidence="4">The sequence shown here is derived from an EMBL/GenBank/DDBJ whole genome shotgun (WGS) entry which is preliminary data.</text>
</comment>
<dbReference type="AlphaFoldDB" id="A0A8J5D0V6"/>
<dbReference type="Proteomes" id="UP000770661">
    <property type="component" value="Unassembled WGS sequence"/>
</dbReference>
<accession>A0A8J5D0V6</accession>
<feature type="domain" description="Ig-like" evidence="3">
    <location>
        <begin position="23"/>
        <end position="112"/>
    </location>
</feature>
<proteinExistence type="predicted"/>
<dbReference type="EMBL" id="JACEEZ010003054">
    <property type="protein sequence ID" value="KAG0727696.1"/>
    <property type="molecule type" value="Genomic_DNA"/>
</dbReference>
<feature type="region of interest" description="Disordered" evidence="1">
    <location>
        <begin position="173"/>
        <end position="200"/>
    </location>
</feature>
<dbReference type="PROSITE" id="PS50835">
    <property type="entry name" value="IG_LIKE"/>
    <property type="match status" value="1"/>
</dbReference>
<evidence type="ECO:0000313" key="5">
    <source>
        <dbReference type="Proteomes" id="UP000770661"/>
    </source>
</evidence>
<evidence type="ECO:0000256" key="2">
    <source>
        <dbReference type="SAM" id="SignalP"/>
    </source>
</evidence>
<feature type="signal peptide" evidence="2">
    <location>
        <begin position="1"/>
        <end position="20"/>
    </location>
</feature>